<organism evidence="2 3">
    <name type="scientific">Apiospora saccharicola</name>
    <dbReference type="NCBI Taxonomy" id="335842"/>
    <lineage>
        <taxon>Eukaryota</taxon>
        <taxon>Fungi</taxon>
        <taxon>Dikarya</taxon>
        <taxon>Ascomycota</taxon>
        <taxon>Pezizomycotina</taxon>
        <taxon>Sordariomycetes</taxon>
        <taxon>Xylariomycetidae</taxon>
        <taxon>Amphisphaeriales</taxon>
        <taxon>Apiosporaceae</taxon>
        <taxon>Apiospora</taxon>
    </lineage>
</organism>
<dbReference type="Proteomes" id="UP001446871">
    <property type="component" value="Unassembled WGS sequence"/>
</dbReference>
<accession>A0ABR1UPR6</accession>
<keyword evidence="3" id="KW-1185">Reference proteome</keyword>
<dbReference type="EMBL" id="JAQQWM010000006">
    <property type="protein sequence ID" value="KAK8060916.1"/>
    <property type="molecule type" value="Genomic_DNA"/>
</dbReference>
<evidence type="ECO:0008006" key="4">
    <source>
        <dbReference type="Google" id="ProtNLM"/>
    </source>
</evidence>
<proteinExistence type="predicted"/>
<sequence>MSTISPIHPFKFPRLGILELLHSRRGGPFERLPTEIIVDILLWLDELVSLDCLLHASPVVYRIFDEFAVRVTEAILYNGYGPIRKGLHTVEPDKPSRVCSFVPVQMYMVAMIRSGTLPLPDLAEFVARVIMPYHLDDAGPPYTGPLPFSPRVLPADTPPAVVRSLVATSRHLTALSVECLKFYLDRFRSIRPSHPIVSERDFDKLHPKVRHNLDLEPWKNEPEGHQVPVQDHGPPTWLEEQRVLRAFWCLQMIVDLRKAAASSSSRLLGRRWPPGDVKYLRECDATNVWSLEKLLRPHVERHRITSLLAESVQYRETMAVTWYLETVHKRRWPAPEDLPQQQQQPRLEVRREGPAPPRRRQHDVARLSGGQLAGFVYFLVQHTSYTSLGRYAPYNALGFSLWSDERMEAAQLAWRTIDDMVGRSAFWRRRVAYAWLSVLGAEDRRRLVEFRRAQRELAERLPTRSRISTRRLRAGLGDTPGAARLFMQQNWVAYLAIDFN</sequence>
<protein>
    <recommendedName>
        <fullName evidence="4">F-box domain-containing protein</fullName>
    </recommendedName>
</protein>
<gene>
    <name evidence="2" type="ORF">PG996_010846</name>
</gene>
<feature type="region of interest" description="Disordered" evidence="1">
    <location>
        <begin position="334"/>
        <end position="362"/>
    </location>
</feature>
<evidence type="ECO:0000313" key="2">
    <source>
        <dbReference type="EMBL" id="KAK8060916.1"/>
    </source>
</evidence>
<reference evidence="2 3" key="1">
    <citation type="submission" date="2023-01" db="EMBL/GenBank/DDBJ databases">
        <title>Analysis of 21 Apiospora genomes using comparative genomics revels a genus with tremendous synthesis potential of carbohydrate active enzymes and secondary metabolites.</title>
        <authorList>
            <person name="Sorensen T."/>
        </authorList>
    </citation>
    <scope>NUCLEOTIDE SEQUENCE [LARGE SCALE GENOMIC DNA]</scope>
    <source>
        <strain evidence="2 3">CBS 83171</strain>
    </source>
</reference>
<evidence type="ECO:0000256" key="1">
    <source>
        <dbReference type="SAM" id="MobiDB-lite"/>
    </source>
</evidence>
<comment type="caution">
    <text evidence="2">The sequence shown here is derived from an EMBL/GenBank/DDBJ whole genome shotgun (WGS) entry which is preliminary data.</text>
</comment>
<name>A0ABR1UPR6_9PEZI</name>
<evidence type="ECO:0000313" key="3">
    <source>
        <dbReference type="Proteomes" id="UP001446871"/>
    </source>
</evidence>